<keyword evidence="1" id="KW-0813">Transport</keyword>
<feature type="domain" description="ABC transporter" evidence="2">
    <location>
        <begin position="19"/>
        <end position="81"/>
    </location>
</feature>
<dbReference type="InterPro" id="IPR003439">
    <property type="entry name" value="ABC_transporter-like_ATP-bd"/>
</dbReference>
<organism evidence="3 4">
    <name type="scientific">Leptospira santarosai str. CBC1416</name>
    <dbReference type="NCBI Taxonomy" id="1193059"/>
    <lineage>
        <taxon>Bacteria</taxon>
        <taxon>Pseudomonadati</taxon>
        <taxon>Spirochaetota</taxon>
        <taxon>Spirochaetia</taxon>
        <taxon>Leptospirales</taxon>
        <taxon>Leptospiraceae</taxon>
        <taxon>Leptospira</taxon>
    </lineage>
</organism>
<dbReference type="SUPFAM" id="SSF52540">
    <property type="entry name" value="P-loop containing nucleoside triphosphate hydrolases"/>
    <property type="match status" value="1"/>
</dbReference>
<dbReference type="InterPro" id="IPR050093">
    <property type="entry name" value="ABC_SmlMolc_Importer"/>
</dbReference>
<evidence type="ECO:0000313" key="4">
    <source>
        <dbReference type="Proteomes" id="UP000012149"/>
    </source>
</evidence>
<sequence length="88" mass="9453">MGIEVKNLVKRFGNFTAIDRLSLEVPAGELVALLGPSGSGKTTLLRIIAGLEDADEGQVIFEGLEVSKKTQKTEVSVSYSNTTHFLDT</sequence>
<name>M6VTB9_9LEPT</name>
<proteinExistence type="predicted"/>
<dbReference type="Pfam" id="PF00005">
    <property type="entry name" value="ABC_tran"/>
    <property type="match status" value="1"/>
</dbReference>
<dbReference type="GO" id="GO:0016887">
    <property type="term" value="F:ATP hydrolysis activity"/>
    <property type="evidence" value="ECO:0007669"/>
    <property type="project" value="InterPro"/>
</dbReference>
<dbReference type="Proteomes" id="UP000012149">
    <property type="component" value="Unassembled WGS sequence"/>
</dbReference>
<dbReference type="InterPro" id="IPR027417">
    <property type="entry name" value="P-loop_NTPase"/>
</dbReference>
<dbReference type="GO" id="GO:0005524">
    <property type="term" value="F:ATP binding"/>
    <property type="evidence" value="ECO:0007669"/>
    <property type="project" value="InterPro"/>
</dbReference>
<reference evidence="3 4" key="1">
    <citation type="submission" date="2013-01" db="EMBL/GenBank/DDBJ databases">
        <authorList>
            <person name="Harkins D.M."/>
            <person name="Durkin A.S."/>
            <person name="Brinkac L.M."/>
            <person name="Haft D.H."/>
            <person name="Selengut J.D."/>
            <person name="Sanka R."/>
            <person name="DePew J."/>
            <person name="Purushe J."/>
            <person name="Matthias M.A."/>
            <person name="Vinetz J.M."/>
            <person name="Sutton G.G."/>
            <person name="Nierman W.C."/>
            <person name="Fouts D.E."/>
        </authorList>
    </citation>
    <scope>NUCLEOTIDE SEQUENCE [LARGE SCALE GENOMIC DNA]</scope>
    <source>
        <strain evidence="3 4">CBC1416</strain>
    </source>
</reference>
<dbReference type="AlphaFoldDB" id="M6VTB9"/>
<dbReference type="Gene3D" id="3.40.50.300">
    <property type="entry name" value="P-loop containing nucleotide triphosphate hydrolases"/>
    <property type="match status" value="1"/>
</dbReference>
<evidence type="ECO:0000256" key="1">
    <source>
        <dbReference type="ARBA" id="ARBA00022448"/>
    </source>
</evidence>
<protein>
    <recommendedName>
        <fullName evidence="2">ABC transporter domain-containing protein</fullName>
    </recommendedName>
</protein>
<accession>M6VTB9</accession>
<dbReference type="EMBL" id="AKWE02000082">
    <property type="protein sequence ID" value="EMO58346.1"/>
    <property type="molecule type" value="Genomic_DNA"/>
</dbReference>
<dbReference type="PANTHER" id="PTHR42781">
    <property type="entry name" value="SPERMIDINE/PUTRESCINE IMPORT ATP-BINDING PROTEIN POTA"/>
    <property type="match status" value="1"/>
</dbReference>
<evidence type="ECO:0000313" key="3">
    <source>
        <dbReference type="EMBL" id="EMO58346.1"/>
    </source>
</evidence>
<dbReference type="PANTHER" id="PTHR42781:SF4">
    <property type="entry name" value="SPERMIDINE_PUTRESCINE IMPORT ATP-BINDING PROTEIN POTA"/>
    <property type="match status" value="1"/>
</dbReference>
<evidence type="ECO:0000259" key="2">
    <source>
        <dbReference type="Pfam" id="PF00005"/>
    </source>
</evidence>
<comment type="caution">
    <text evidence="3">The sequence shown here is derived from an EMBL/GenBank/DDBJ whole genome shotgun (WGS) entry which is preliminary data.</text>
</comment>
<gene>
    <name evidence="3" type="ORF">LEP1GSC161_3328</name>
</gene>